<reference evidence="8 9" key="1">
    <citation type="submission" date="2016-01" db="EMBL/GenBank/DDBJ databases">
        <authorList>
            <person name="Mitreva M."/>
            <person name="Pepin K.H."/>
            <person name="Mihindukulasuriya K.A."/>
            <person name="Fulton R."/>
            <person name="Fronick C."/>
            <person name="O'Laughlin M."/>
            <person name="Miner T."/>
            <person name="Herter B."/>
            <person name="Rosa B.A."/>
            <person name="Cordes M."/>
            <person name="Tomlinson C."/>
            <person name="Wollam A."/>
            <person name="Palsikar V.B."/>
            <person name="Mardis E.R."/>
            <person name="Wilson R.K."/>
        </authorList>
    </citation>
    <scope>NUCLEOTIDE SEQUENCE [LARGE SCALE GENOMIC DNA]</scope>
    <source>
        <strain evidence="8 9">DNF00696</strain>
    </source>
</reference>
<dbReference type="SMART" id="SM00847">
    <property type="entry name" value="HA2"/>
    <property type="match status" value="1"/>
</dbReference>
<dbReference type="FunFam" id="1.20.120.1080:FF:000005">
    <property type="entry name" value="ATP-dependent helicase HrpA"/>
    <property type="match status" value="1"/>
</dbReference>
<dbReference type="InterPro" id="IPR048333">
    <property type="entry name" value="HA2_WH"/>
</dbReference>
<dbReference type="EMBL" id="LSDN01000014">
    <property type="protein sequence ID" value="KXB80663.1"/>
    <property type="molecule type" value="Genomic_DNA"/>
</dbReference>
<dbReference type="SMART" id="SM00382">
    <property type="entry name" value="AAA"/>
    <property type="match status" value="1"/>
</dbReference>
<dbReference type="InterPro" id="IPR001650">
    <property type="entry name" value="Helicase_C-like"/>
</dbReference>
<evidence type="ECO:0000256" key="5">
    <source>
        <dbReference type="SAM" id="MobiDB-lite"/>
    </source>
</evidence>
<keyword evidence="2" id="KW-0378">Hydrolase</keyword>
<keyword evidence="1" id="KW-0547">Nucleotide-binding</keyword>
<dbReference type="PANTHER" id="PTHR18934:SF99">
    <property type="entry name" value="ATP-DEPENDENT RNA HELICASE DHX37-RELATED"/>
    <property type="match status" value="1"/>
</dbReference>
<feature type="compositionally biased region" description="Basic and acidic residues" evidence="5">
    <location>
        <begin position="1277"/>
        <end position="1287"/>
    </location>
</feature>
<dbReference type="Gene3D" id="1.20.120.1080">
    <property type="match status" value="1"/>
</dbReference>
<name>A0AB34WYY9_9ACTO</name>
<dbReference type="GO" id="GO:0003723">
    <property type="term" value="F:RNA binding"/>
    <property type="evidence" value="ECO:0007669"/>
    <property type="project" value="TreeGrafter"/>
</dbReference>
<dbReference type="GO" id="GO:0016787">
    <property type="term" value="F:hydrolase activity"/>
    <property type="evidence" value="ECO:0007669"/>
    <property type="project" value="UniProtKB-KW"/>
</dbReference>
<dbReference type="Pfam" id="PF04408">
    <property type="entry name" value="WHD_HA2"/>
    <property type="match status" value="1"/>
</dbReference>
<evidence type="ECO:0000313" key="9">
    <source>
        <dbReference type="Proteomes" id="UP000070572"/>
    </source>
</evidence>
<keyword evidence="4" id="KW-0067">ATP-binding</keyword>
<evidence type="ECO:0000256" key="4">
    <source>
        <dbReference type="ARBA" id="ARBA00022840"/>
    </source>
</evidence>
<dbReference type="SMART" id="SM00487">
    <property type="entry name" value="DEXDc"/>
    <property type="match status" value="1"/>
</dbReference>
<feature type="compositionally biased region" description="Low complexity" evidence="5">
    <location>
        <begin position="1372"/>
        <end position="1383"/>
    </location>
</feature>
<dbReference type="InterPro" id="IPR007502">
    <property type="entry name" value="Helicase-assoc_dom"/>
</dbReference>
<protein>
    <submittedName>
        <fullName evidence="8">ATP-dependent helicase HrpA</fullName>
    </submittedName>
</protein>
<dbReference type="SMART" id="SM00490">
    <property type="entry name" value="HELICc"/>
    <property type="match status" value="1"/>
</dbReference>
<dbReference type="PROSITE" id="PS51192">
    <property type="entry name" value="HELICASE_ATP_BIND_1"/>
    <property type="match status" value="1"/>
</dbReference>
<feature type="compositionally biased region" description="Basic and acidic residues" evidence="5">
    <location>
        <begin position="299"/>
        <end position="320"/>
    </location>
</feature>
<evidence type="ECO:0000313" key="8">
    <source>
        <dbReference type="EMBL" id="KXB80663.1"/>
    </source>
</evidence>
<keyword evidence="3 8" id="KW-0347">Helicase</keyword>
<organism evidence="8 9">
    <name type="scientific">Varibaculum cambriense</name>
    <dbReference type="NCBI Taxonomy" id="184870"/>
    <lineage>
        <taxon>Bacteria</taxon>
        <taxon>Bacillati</taxon>
        <taxon>Actinomycetota</taxon>
        <taxon>Actinomycetes</taxon>
        <taxon>Actinomycetales</taxon>
        <taxon>Actinomycetaceae</taxon>
        <taxon>Varibaculum</taxon>
    </lineage>
</organism>
<dbReference type="CDD" id="cd18791">
    <property type="entry name" value="SF2_C_RHA"/>
    <property type="match status" value="1"/>
</dbReference>
<dbReference type="InterPro" id="IPR010222">
    <property type="entry name" value="RNA_helicase_HrpA"/>
</dbReference>
<feature type="compositionally biased region" description="Polar residues" evidence="5">
    <location>
        <begin position="1182"/>
        <end position="1193"/>
    </location>
</feature>
<gene>
    <name evidence="8" type="ORF">HMPREF1862_00970</name>
</gene>
<accession>A0AB34WYY9</accession>
<evidence type="ECO:0000259" key="6">
    <source>
        <dbReference type="PROSITE" id="PS51192"/>
    </source>
</evidence>
<feature type="region of interest" description="Disordered" evidence="5">
    <location>
        <begin position="1349"/>
        <end position="1384"/>
    </location>
</feature>
<feature type="region of interest" description="Disordered" evidence="5">
    <location>
        <begin position="277"/>
        <end position="320"/>
    </location>
</feature>
<feature type="region of interest" description="Disordered" evidence="5">
    <location>
        <begin position="1261"/>
        <end position="1305"/>
    </location>
</feature>
<dbReference type="PROSITE" id="PS51194">
    <property type="entry name" value="HELICASE_CTER"/>
    <property type="match status" value="1"/>
</dbReference>
<dbReference type="NCBIfam" id="TIGR01967">
    <property type="entry name" value="DEAH_box_HrpA"/>
    <property type="match status" value="1"/>
</dbReference>
<sequence>MFYLAASTGRITCFGISTLSQLAAFNNAADAIPVRLFSEVRRTMSGHQEASGLNQRAKQRHNPREKTNRPARNRPKSLNNAPAQVIFPAELPVSARRQEIAEAIANNQVIVVSGETGSGKTTQLPKICLELGRGRGALIGHTQPRRIAARSVATRIAHELGEELGKTVGFQVRFTDVVSSKTMVKLMTDGILLAEIRTDPLLKRYDTIIVDEAHERSLNIDFILGYLARLLPRRPDLKVIITSATIDSQRFAEHFSRPGSPVPIIEVSGRTYPVQVRYRPLDGSDSGDEEAEGDEETPGENRKHLPTQRKEGAASGEVKDQTEGICQAVDELFSGDPGDILVFLPGERDIRDTEAALAAHLGSRYVRAGERSTTPGAIEILPLFARLSPAEQQRVFAPHPYPRIVLATNVAETSLTVPGIKYVIDPGLARISRYSQRTKVQRLPIEEVSQASARQRAGRCGRISDGICIRLYSEENFLARPRFTEPEILRTSLAAVILAMASLNLGKVADFPFIDAPDPRQVRDGEQLLYELGALSERSENAEGYRLTKLGKRLAKLPIDPRLARMLLEADQRGCVSEALVIVSALSMQDVRLRPLEHQEAADQAHSRFLDSSSDFLTYLNLWRYLRTQSRDLSGSAFRKMCQREFLHYLRTREWQDLTNQLRQLLKELGISARPLAKPSRSSYQPDPESRELIVACQNLTSKYSDTDAIHRSLLVGMLSGIGNWDQRAKQYLAPRGARFTIWPGSGLSNRTFDWVMAAELVETSRLFARNVARVSPDWIIHAGKHLVKRSYGEPYWSSRKGTALVPERVTLYGLTIAADVPVPLSRLGNKMMPALSPAANKLDLPGEQSPQTAREWARALFITNALVRGDAPLNYPFLKRNEKILERAREVEQRTRQAGIVAGEDALAAFLAQRLGKEVTNPGTFAAWFKRQDDPHILDYPEDVVLTPAATQKAPRNYSSGKAADHSIGGRTDLAGKLTRLSRAGFPDRWVGTDFSLPLQYHFAPGKEEDGITCQVSLEQLPYLDPQEFQWTVPGLWPELFTALIRALPKTVRRQLVPAPQVAAEVNTWIERELANPVAATGAAESREPTPVQIKQEEALQASLGRLAAWAGIEKSNNNALTSEKQSKVPENAGSAKNADSDPSESTEAGENRDFSGAGAPQDVAPAAADTSKQTDHRNLTEVSPNKKQTAPSRPLASLFIAALDQLRAVEVTAQDFSRTVTALPAHLRIRFALRVGKEQIYSRDLEKLQKRYGKKGRAARKQVIRDALSQVSKSESGKKNPERCKPTSGSGEANKVGGQRFPETDFSPSWPQIRGKAAVLPAQTTTNAGGVPGEAFPGLLPQRLPRPFGLSLLSGPQKNRYENPRSTHKNSTNSNQQNPSSPVFPVRVARFENLQPAQRSHHFGVTYLLCSQLYLPPARISTRWPAHLALNLAALPYEKANLLSELQLVATWRCLEQAKVDTWTVRDSSTLRQLAADFRDRFEDEVYALAGKIGEVGASYREVAAALSEHFPLSALGEVTQVRSQLPQLIYPGFLWDLCEGTADLGRYLQAIATRLQKASQGQNSGSHQEEQALAIWEGARENLANRDNLAADPAAVASLIHGRWLLEELRVSLFAQPLGTRERVSLPRLSKLLKQAQV</sequence>
<dbReference type="InterPro" id="IPR003593">
    <property type="entry name" value="AAA+_ATPase"/>
</dbReference>
<dbReference type="SUPFAM" id="SSF52540">
    <property type="entry name" value="P-loop containing nucleoside triphosphate hydrolases"/>
    <property type="match status" value="1"/>
</dbReference>
<feature type="region of interest" description="Disordered" evidence="5">
    <location>
        <begin position="1119"/>
        <end position="1194"/>
    </location>
</feature>
<dbReference type="PANTHER" id="PTHR18934">
    <property type="entry name" value="ATP-DEPENDENT RNA HELICASE"/>
    <property type="match status" value="1"/>
</dbReference>
<dbReference type="Pfam" id="PF07717">
    <property type="entry name" value="OB_NTP_bind"/>
    <property type="match status" value="1"/>
</dbReference>
<feature type="domain" description="Helicase ATP-binding" evidence="6">
    <location>
        <begin position="101"/>
        <end position="264"/>
    </location>
</feature>
<dbReference type="GO" id="GO:0003724">
    <property type="term" value="F:RNA helicase activity"/>
    <property type="evidence" value="ECO:0007669"/>
    <property type="project" value="InterPro"/>
</dbReference>
<dbReference type="Pfam" id="PF21010">
    <property type="entry name" value="HA2_C"/>
    <property type="match status" value="1"/>
</dbReference>
<dbReference type="InterPro" id="IPR014001">
    <property type="entry name" value="Helicase_ATP-bd"/>
</dbReference>
<evidence type="ECO:0000256" key="2">
    <source>
        <dbReference type="ARBA" id="ARBA00022801"/>
    </source>
</evidence>
<dbReference type="Pfam" id="PF00270">
    <property type="entry name" value="DEAD"/>
    <property type="match status" value="1"/>
</dbReference>
<feature type="domain" description="Helicase C-terminal" evidence="7">
    <location>
        <begin position="324"/>
        <end position="504"/>
    </location>
</feature>
<dbReference type="Pfam" id="PF11898">
    <property type="entry name" value="DUF3418"/>
    <property type="match status" value="4"/>
</dbReference>
<feature type="compositionally biased region" description="Polar residues" evidence="5">
    <location>
        <begin position="45"/>
        <end position="56"/>
    </location>
</feature>
<dbReference type="Proteomes" id="UP000070572">
    <property type="component" value="Unassembled WGS sequence"/>
</dbReference>
<evidence type="ECO:0000256" key="1">
    <source>
        <dbReference type="ARBA" id="ARBA00022741"/>
    </source>
</evidence>
<evidence type="ECO:0000256" key="3">
    <source>
        <dbReference type="ARBA" id="ARBA00022806"/>
    </source>
</evidence>
<dbReference type="InterPro" id="IPR011709">
    <property type="entry name" value="DEAD-box_helicase_OB_fold"/>
</dbReference>
<dbReference type="Pfam" id="PF00271">
    <property type="entry name" value="Helicase_C"/>
    <property type="match status" value="1"/>
</dbReference>
<dbReference type="Gene3D" id="3.40.50.300">
    <property type="entry name" value="P-loop containing nucleotide triphosphate hydrolases"/>
    <property type="match status" value="2"/>
</dbReference>
<feature type="region of interest" description="Disordered" evidence="5">
    <location>
        <begin position="45"/>
        <end position="81"/>
    </location>
</feature>
<feature type="compositionally biased region" description="Acidic residues" evidence="5">
    <location>
        <begin position="285"/>
        <end position="298"/>
    </location>
</feature>
<dbReference type="InterPro" id="IPR011545">
    <property type="entry name" value="DEAD/DEAH_box_helicase_dom"/>
</dbReference>
<dbReference type="GO" id="GO:0005524">
    <property type="term" value="F:ATP binding"/>
    <property type="evidence" value="ECO:0007669"/>
    <property type="project" value="UniProtKB-KW"/>
</dbReference>
<dbReference type="InterPro" id="IPR027417">
    <property type="entry name" value="P-loop_NTPase"/>
</dbReference>
<evidence type="ECO:0000259" key="7">
    <source>
        <dbReference type="PROSITE" id="PS51194"/>
    </source>
</evidence>
<dbReference type="InterPro" id="IPR024590">
    <property type="entry name" value="HrpA_C"/>
</dbReference>
<feature type="compositionally biased region" description="Low complexity" evidence="5">
    <location>
        <begin position="1158"/>
        <end position="1171"/>
    </location>
</feature>
<proteinExistence type="predicted"/>
<comment type="caution">
    <text evidence="8">The sequence shown here is derived from an EMBL/GenBank/DDBJ whole genome shotgun (WGS) entry which is preliminary data.</text>
</comment>